<feature type="domain" description="NAD-dependent epimerase/dehydratase" evidence="2">
    <location>
        <begin position="3"/>
        <end position="250"/>
    </location>
</feature>
<name>A0A381YVC0_9ZZZZ</name>
<sequence length="327" mass="36985">MTILVTGATGYIGSRVVLQLAKRNLEIIAADLDMGKNKDKLGKKYIAAGHDLNLLKFEKLDITNLENIESIFEKYHFDSVINLAYGIGMICENNPLLASKINIVGTTSIFEMIVKHKIRRLVFASSETVYGANQSFYGKRPITENDYSGIDQHFYTYGVMKLLNEFMAEKYIKKHGCSIAYTRPSVVFGLGRQNTAINWAEDFAAKPALEEPVHLPFSKKSTDNWIYVDDCAEQLVRLALKDKLNFSSYNTGSQTVTGEELEKTVKKILPNAEIYFDEKNLRTPLIDDQDDSRIRKEIDFYPRSFAEGVRALINDARKANNLPSIKA</sequence>
<dbReference type="EMBL" id="UINC01019071">
    <property type="protein sequence ID" value="SVA80562.1"/>
    <property type="molecule type" value="Genomic_DNA"/>
</dbReference>
<reference evidence="3" key="1">
    <citation type="submission" date="2018-05" db="EMBL/GenBank/DDBJ databases">
        <authorList>
            <person name="Lanie J.A."/>
            <person name="Ng W.-L."/>
            <person name="Kazmierczak K.M."/>
            <person name="Andrzejewski T.M."/>
            <person name="Davidsen T.M."/>
            <person name="Wayne K.J."/>
            <person name="Tettelin H."/>
            <person name="Glass J.I."/>
            <person name="Rusch D."/>
            <person name="Podicherti R."/>
            <person name="Tsui H.-C.T."/>
            <person name="Winkler M.E."/>
        </authorList>
    </citation>
    <scope>NUCLEOTIDE SEQUENCE</scope>
</reference>
<accession>A0A381YVC0</accession>
<dbReference type="Pfam" id="PF01370">
    <property type="entry name" value="Epimerase"/>
    <property type="match status" value="1"/>
</dbReference>
<gene>
    <name evidence="3" type="ORF">METZ01_LOCUS133416</name>
</gene>
<organism evidence="3">
    <name type="scientific">marine metagenome</name>
    <dbReference type="NCBI Taxonomy" id="408172"/>
    <lineage>
        <taxon>unclassified sequences</taxon>
        <taxon>metagenomes</taxon>
        <taxon>ecological metagenomes</taxon>
    </lineage>
</organism>
<proteinExistence type="inferred from homology"/>
<dbReference type="CDD" id="cd08946">
    <property type="entry name" value="SDR_e"/>
    <property type="match status" value="1"/>
</dbReference>
<evidence type="ECO:0000259" key="2">
    <source>
        <dbReference type="Pfam" id="PF01370"/>
    </source>
</evidence>
<dbReference type="InterPro" id="IPR001509">
    <property type="entry name" value="Epimerase_deHydtase"/>
</dbReference>
<dbReference type="AlphaFoldDB" id="A0A381YVC0"/>
<evidence type="ECO:0000256" key="1">
    <source>
        <dbReference type="ARBA" id="ARBA00007637"/>
    </source>
</evidence>
<dbReference type="Gene3D" id="3.40.50.720">
    <property type="entry name" value="NAD(P)-binding Rossmann-like Domain"/>
    <property type="match status" value="1"/>
</dbReference>
<evidence type="ECO:0000313" key="3">
    <source>
        <dbReference type="EMBL" id="SVA80562.1"/>
    </source>
</evidence>
<dbReference type="InterPro" id="IPR036291">
    <property type="entry name" value="NAD(P)-bd_dom_sf"/>
</dbReference>
<comment type="similarity">
    <text evidence="1">Belongs to the NAD(P)-dependent epimerase/dehydratase family.</text>
</comment>
<protein>
    <recommendedName>
        <fullName evidence="2">NAD-dependent epimerase/dehydratase domain-containing protein</fullName>
    </recommendedName>
</protein>
<dbReference type="PANTHER" id="PTHR43000">
    <property type="entry name" value="DTDP-D-GLUCOSE 4,6-DEHYDRATASE-RELATED"/>
    <property type="match status" value="1"/>
</dbReference>
<dbReference type="SUPFAM" id="SSF51735">
    <property type="entry name" value="NAD(P)-binding Rossmann-fold domains"/>
    <property type="match status" value="1"/>
</dbReference>